<organism evidence="8 9">
    <name type="scientific">Artemia franciscana</name>
    <name type="common">Brine shrimp</name>
    <name type="synonym">Artemia sanfranciscana</name>
    <dbReference type="NCBI Taxonomy" id="6661"/>
    <lineage>
        <taxon>Eukaryota</taxon>
        <taxon>Metazoa</taxon>
        <taxon>Ecdysozoa</taxon>
        <taxon>Arthropoda</taxon>
        <taxon>Crustacea</taxon>
        <taxon>Branchiopoda</taxon>
        <taxon>Anostraca</taxon>
        <taxon>Artemiidae</taxon>
        <taxon>Artemia</taxon>
    </lineage>
</organism>
<dbReference type="Proteomes" id="UP001187531">
    <property type="component" value="Unassembled WGS sequence"/>
</dbReference>
<keyword evidence="2" id="KW-0548">Nucleotidyltransferase</keyword>
<evidence type="ECO:0000313" key="8">
    <source>
        <dbReference type="EMBL" id="KAK2718090.1"/>
    </source>
</evidence>
<dbReference type="SUPFAM" id="SSF56672">
    <property type="entry name" value="DNA/RNA polymerases"/>
    <property type="match status" value="1"/>
</dbReference>
<dbReference type="InterPro" id="IPR043502">
    <property type="entry name" value="DNA/RNA_pol_sf"/>
</dbReference>
<dbReference type="GO" id="GO:0016787">
    <property type="term" value="F:hydrolase activity"/>
    <property type="evidence" value="ECO:0007669"/>
    <property type="project" value="UniProtKB-KW"/>
</dbReference>
<dbReference type="InterPro" id="IPR050951">
    <property type="entry name" value="Retrovirus_Pol_polyprotein"/>
</dbReference>
<gene>
    <name evidence="8" type="ORF">QYM36_006770</name>
</gene>
<accession>A0AA88HU46</accession>
<dbReference type="EMBL" id="JAVRJZ010000010">
    <property type="protein sequence ID" value="KAK2718090.1"/>
    <property type="molecule type" value="Genomic_DNA"/>
</dbReference>
<dbReference type="GO" id="GO:0003964">
    <property type="term" value="F:RNA-directed DNA polymerase activity"/>
    <property type="evidence" value="ECO:0007669"/>
    <property type="project" value="UniProtKB-KW"/>
</dbReference>
<dbReference type="Pfam" id="PF17917">
    <property type="entry name" value="RT_RNaseH"/>
    <property type="match status" value="1"/>
</dbReference>
<protein>
    <recommendedName>
        <fullName evidence="7">Reverse transcriptase RNase H-like domain-containing protein</fullName>
    </recommendedName>
</protein>
<dbReference type="PANTHER" id="PTHR37984:SF9">
    <property type="entry name" value="INTEGRASE CATALYTIC DOMAIN-CONTAINING PROTEIN"/>
    <property type="match status" value="1"/>
</dbReference>
<dbReference type="CDD" id="cd09274">
    <property type="entry name" value="RNase_HI_RT_Ty3"/>
    <property type="match status" value="1"/>
</dbReference>
<evidence type="ECO:0000256" key="6">
    <source>
        <dbReference type="ARBA" id="ARBA00022918"/>
    </source>
</evidence>
<evidence type="ECO:0000256" key="1">
    <source>
        <dbReference type="ARBA" id="ARBA00022679"/>
    </source>
</evidence>
<feature type="domain" description="Reverse transcriptase RNase H-like" evidence="7">
    <location>
        <begin position="235"/>
        <end position="317"/>
    </location>
</feature>
<evidence type="ECO:0000256" key="3">
    <source>
        <dbReference type="ARBA" id="ARBA00022722"/>
    </source>
</evidence>
<keyword evidence="9" id="KW-1185">Reference proteome</keyword>
<comment type="caution">
    <text evidence="8">The sequence shown here is derived from an EMBL/GenBank/DDBJ whole genome shotgun (WGS) entry which is preliminary data.</text>
</comment>
<sequence length="327" mass="37077">MIHDRLVFGVKNDWIREKLLSEETDKGPILSRQTSEKLNLIKFLMSISPEIPAAPQQRHIEVDRLLEEFSDVFDAQDEHQKKMEEAFEGIDIGLIIDDIAGMGATDKEHDRKLAEVFLRAKEKGVKFNRDKCIFDATSIPYFGHILTEEGVKPDPNKTRAIQDMPAPKSKEELHTLLGMYNFLSQYIPNLSTSNQALCDLMKAKVWKWDGIHEAARKTIQDSICKNLAYFSQHAKLTEVVTDASQHGVGAQLVTNGATVAFASRSLSETERQYSQMEKELLSITFACKHFHQHLFGQKVYVTTDHKPLEAILSKAINRTMLSSSLMT</sequence>
<reference evidence="8" key="1">
    <citation type="submission" date="2023-07" db="EMBL/GenBank/DDBJ databases">
        <title>Chromosome-level genome assembly of Artemia franciscana.</title>
        <authorList>
            <person name="Jo E."/>
        </authorList>
    </citation>
    <scope>NUCLEOTIDE SEQUENCE</scope>
    <source>
        <tissue evidence="8">Whole body</tissue>
    </source>
</reference>
<keyword evidence="5" id="KW-0378">Hydrolase</keyword>
<dbReference type="PANTHER" id="PTHR37984">
    <property type="entry name" value="PROTEIN CBG26694"/>
    <property type="match status" value="1"/>
</dbReference>
<proteinExistence type="predicted"/>
<dbReference type="InterPro" id="IPR043128">
    <property type="entry name" value="Rev_trsase/Diguanyl_cyclase"/>
</dbReference>
<keyword evidence="1" id="KW-0808">Transferase</keyword>
<dbReference type="AlphaFoldDB" id="A0AA88HU46"/>
<evidence type="ECO:0000256" key="5">
    <source>
        <dbReference type="ARBA" id="ARBA00022801"/>
    </source>
</evidence>
<dbReference type="InterPro" id="IPR041373">
    <property type="entry name" value="RT_RNaseH"/>
</dbReference>
<keyword evidence="3" id="KW-0540">Nuclease</keyword>
<evidence type="ECO:0000256" key="4">
    <source>
        <dbReference type="ARBA" id="ARBA00022759"/>
    </source>
</evidence>
<evidence type="ECO:0000259" key="7">
    <source>
        <dbReference type="Pfam" id="PF17917"/>
    </source>
</evidence>
<evidence type="ECO:0000256" key="2">
    <source>
        <dbReference type="ARBA" id="ARBA00022695"/>
    </source>
</evidence>
<evidence type="ECO:0000313" key="9">
    <source>
        <dbReference type="Proteomes" id="UP001187531"/>
    </source>
</evidence>
<name>A0AA88HU46_ARTSF</name>
<dbReference type="Gene3D" id="3.30.70.270">
    <property type="match status" value="2"/>
</dbReference>
<keyword evidence="6" id="KW-0695">RNA-directed DNA polymerase</keyword>
<dbReference type="GO" id="GO:0004519">
    <property type="term" value="F:endonuclease activity"/>
    <property type="evidence" value="ECO:0007669"/>
    <property type="project" value="UniProtKB-KW"/>
</dbReference>
<keyword evidence="4" id="KW-0255">Endonuclease</keyword>